<organism evidence="5 6">
    <name type="scientific">Paenibacillus agaridevorans</name>
    <dbReference type="NCBI Taxonomy" id="171404"/>
    <lineage>
        <taxon>Bacteria</taxon>
        <taxon>Bacillati</taxon>
        <taxon>Bacillota</taxon>
        <taxon>Bacilli</taxon>
        <taxon>Bacillales</taxon>
        <taxon>Paenibacillaceae</taxon>
        <taxon>Paenibacillus</taxon>
    </lineage>
</organism>
<dbReference type="PRINTS" id="PR00032">
    <property type="entry name" value="HTHARAC"/>
</dbReference>
<evidence type="ECO:0000256" key="1">
    <source>
        <dbReference type="ARBA" id="ARBA00023015"/>
    </source>
</evidence>
<keyword evidence="6" id="KW-1185">Reference proteome</keyword>
<dbReference type="InterPro" id="IPR020449">
    <property type="entry name" value="Tscrpt_reg_AraC-type_HTH"/>
</dbReference>
<dbReference type="SUPFAM" id="SSF46689">
    <property type="entry name" value="Homeodomain-like"/>
    <property type="match status" value="2"/>
</dbReference>
<dbReference type="PROSITE" id="PS01124">
    <property type="entry name" value="HTH_ARAC_FAMILY_2"/>
    <property type="match status" value="1"/>
</dbReference>
<evidence type="ECO:0000259" key="4">
    <source>
        <dbReference type="PROSITE" id="PS01124"/>
    </source>
</evidence>
<evidence type="ECO:0000313" key="5">
    <source>
        <dbReference type="EMBL" id="GBG05805.1"/>
    </source>
</evidence>
<accession>A0A2R5EI95</accession>
<dbReference type="RefSeq" id="WP_108991250.1">
    <property type="nucleotide sequence ID" value="NZ_BDQX01000023.1"/>
</dbReference>
<feature type="domain" description="HTH araC/xylS-type" evidence="4">
    <location>
        <begin position="169"/>
        <end position="267"/>
    </location>
</feature>
<dbReference type="Proteomes" id="UP000245202">
    <property type="component" value="Unassembled WGS sequence"/>
</dbReference>
<sequence length="511" mass="57749">MNDISGSQATALLSFLQSESFILKEGERVDIDCGRTSAFGFVLRESVHCLAENEAALFEAAADEWFYVPHLSGFSVRNREVGTAEVLIIRFEESGALALGEQRTYSCRLPHSRMWAEAFAAAVDIPFESLPDVTRLTLQSHLYALTAAWLLRSKENEADGAKALLRLMERTYRLIGNRFNEPLNLEEMARESGVAASRFYQAFKEYTGFTPHKWITATRLNASLSLLSNSPASIMDVAHSVGYADELYFSRVFKKHMGLSPTEYVARANRRIANLCPVFEGDFKALGITPAFSPPRGWTERWQELMPRLRDAQPDIIFTQPVSEEILLELQRIAPVEMIIWKNSNLSWRDRLYRIGQLLELSGVADHWLTQFKLKAANARRLVRLVLGSTPFLIVSAHSSGYRVYGRLAKKMSDLFYDALGLTSPAAVQQIRILDTERLEDISTLCDNALLLVPDTFSERQESKLIADWNILHPNRAECLIIRHPAPSLYNASFYGGLVDETVSRLMEDEK</sequence>
<dbReference type="AlphaFoldDB" id="A0A2R5EI95"/>
<reference evidence="5 6" key="1">
    <citation type="submission" date="2017-08" db="EMBL/GenBank/DDBJ databases">
        <title>Substantial Increase in Enzyme Production by Combined Drug-Resistance Mutations in Paenibacillus agaridevorans.</title>
        <authorList>
            <person name="Tanaka Y."/>
            <person name="Funane K."/>
            <person name="Hosaka T."/>
            <person name="Shiwa Y."/>
            <person name="Fujita N."/>
            <person name="Miyazaki T."/>
            <person name="Yoshikawa H."/>
            <person name="Murakami K."/>
            <person name="Kasahara K."/>
            <person name="Inaoka T."/>
            <person name="Hiraga Y."/>
            <person name="Ochi K."/>
        </authorList>
    </citation>
    <scope>NUCLEOTIDE SEQUENCE [LARGE SCALE GENOMIC DNA]</scope>
    <source>
        <strain evidence="5 6">T-3040</strain>
    </source>
</reference>
<dbReference type="PANTHER" id="PTHR46796">
    <property type="entry name" value="HTH-TYPE TRANSCRIPTIONAL ACTIVATOR RHAS-RELATED"/>
    <property type="match status" value="1"/>
</dbReference>
<dbReference type="SUPFAM" id="SSF53807">
    <property type="entry name" value="Helical backbone' metal receptor"/>
    <property type="match status" value="1"/>
</dbReference>
<dbReference type="GO" id="GO:0043565">
    <property type="term" value="F:sequence-specific DNA binding"/>
    <property type="evidence" value="ECO:0007669"/>
    <property type="project" value="InterPro"/>
</dbReference>
<proteinExistence type="predicted"/>
<evidence type="ECO:0000256" key="2">
    <source>
        <dbReference type="ARBA" id="ARBA00023125"/>
    </source>
</evidence>
<dbReference type="InterPro" id="IPR018062">
    <property type="entry name" value="HTH_AraC-typ_CS"/>
</dbReference>
<protein>
    <recommendedName>
        <fullName evidence="4">HTH araC/xylS-type domain-containing protein</fullName>
    </recommendedName>
</protein>
<evidence type="ECO:0000313" key="6">
    <source>
        <dbReference type="Proteomes" id="UP000245202"/>
    </source>
</evidence>
<dbReference type="SMART" id="SM00342">
    <property type="entry name" value="HTH_ARAC"/>
    <property type="match status" value="1"/>
</dbReference>
<comment type="caution">
    <text evidence="5">The sequence shown here is derived from an EMBL/GenBank/DDBJ whole genome shotgun (WGS) entry which is preliminary data.</text>
</comment>
<dbReference type="PROSITE" id="PS00041">
    <property type="entry name" value="HTH_ARAC_FAMILY_1"/>
    <property type="match status" value="1"/>
</dbReference>
<keyword evidence="2" id="KW-0238">DNA-binding</keyword>
<dbReference type="PANTHER" id="PTHR46796:SF6">
    <property type="entry name" value="ARAC SUBFAMILY"/>
    <property type="match status" value="1"/>
</dbReference>
<dbReference type="GO" id="GO:0003700">
    <property type="term" value="F:DNA-binding transcription factor activity"/>
    <property type="evidence" value="ECO:0007669"/>
    <property type="project" value="InterPro"/>
</dbReference>
<dbReference type="InterPro" id="IPR050204">
    <property type="entry name" value="AraC_XylS_family_regulators"/>
</dbReference>
<dbReference type="Gene3D" id="1.10.10.60">
    <property type="entry name" value="Homeodomain-like"/>
    <property type="match status" value="2"/>
</dbReference>
<dbReference type="InterPro" id="IPR018060">
    <property type="entry name" value="HTH_AraC"/>
</dbReference>
<gene>
    <name evidence="5" type="ORF">PAT3040_00290</name>
</gene>
<dbReference type="Pfam" id="PF12833">
    <property type="entry name" value="HTH_18"/>
    <property type="match status" value="1"/>
</dbReference>
<evidence type="ECO:0000256" key="3">
    <source>
        <dbReference type="ARBA" id="ARBA00023163"/>
    </source>
</evidence>
<dbReference type="EMBL" id="BDQX01000023">
    <property type="protein sequence ID" value="GBG05805.1"/>
    <property type="molecule type" value="Genomic_DNA"/>
</dbReference>
<keyword evidence="1" id="KW-0805">Transcription regulation</keyword>
<dbReference type="Gene3D" id="3.40.50.1980">
    <property type="entry name" value="Nitrogenase molybdenum iron protein domain"/>
    <property type="match status" value="1"/>
</dbReference>
<name>A0A2R5EI95_9BACL</name>
<keyword evidence="3" id="KW-0804">Transcription</keyword>
<dbReference type="InterPro" id="IPR009057">
    <property type="entry name" value="Homeodomain-like_sf"/>
</dbReference>